<keyword evidence="2" id="KW-1185">Reference proteome</keyword>
<comment type="caution">
    <text evidence="1">The sequence shown here is derived from an EMBL/GenBank/DDBJ whole genome shotgun (WGS) entry which is preliminary data.</text>
</comment>
<evidence type="ECO:0000313" key="1">
    <source>
        <dbReference type="EMBL" id="EUJ32643.1"/>
    </source>
</evidence>
<gene>
    <name evidence="1" type="ORF">PCORN_01680</name>
</gene>
<dbReference type="SUPFAM" id="SSF53474">
    <property type="entry name" value="alpha/beta-Hydrolases"/>
    <property type="match status" value="1"/>
</dbReference>
<dbReference type="Gene3D" id="3.40.50.1820">
    <property type="entry name" value="alpha/beta hydrolase"/>
    <property type="match status" value="1"/>
</dbReference>
<evidence type="ECO:0000313" key="2">
    <source>
        <dbReference type="Proteomes" id="UP000019254"/>
    </source>
</evidence>
<name>W7CI66_9LIST</name>
<proteinExistence type="predicted"/>
<dbReference type="PATRIC" id="fig|1265820.5.peg.327"/>
<dbReference type="InterPro" id="IPR029058">
    <property type="entry name" value="AB_hydrolase_fold"/>
</dbReference>
<reference evidence="1 2" key="1">
    <citation type="journal article" date="2014" name="Int. J. Syst. Evol. Microbiol.">
        <title>Listeria floridensis sp. nov., Listeria aquatica sp. nov., Listeria cornellensis sp. nov., Listeria riparia sp. nov. and Listeria grandensis sp. nov., from agricultural and natural environments.</title>
        <authorList>
            <person name="den Bakker H.C."/>
            <person name="Warchocki S."/>
            <person name="Wright E.M."/>
            <person name="Allred A.F."/>
            <person name="Ahlstrom C."/>
            <person name="Manuel C.S."/>
            <person name="Stasiewicz M.J."/>
            <person name="Burrell A."/>
            <person name="Roof S."/>
            <person name="Strawn L."/>
            <person name="Fortes E.D."/>
            <person name="Nightingale K.K."/>
            <person name="Kephart D."/>
            <person name="Wiedmann M."/>
        </authorList>
    </citation>
    <scope>NUCLEOTIDE SEQUENCE [LARGE SCALE GENOMIC DNA]</scope>
    <source>
        <strain evidence="2">FSL F6-969</strain>
    </source>
</reference>
<accession>W7CI66</accession>
<organism evidence="1 2">
    <name type="scientific">Listeria cornellensis FSL F6-0969</name>
    <dbReference type="NCBI Taxonomy" id="1265820"/>
    <lineage>
        <taxon>Bacteria</taxon>
        <taxon>Bacillati</taxon>
        <taxon>Bacillota</taxon>
        <taxon>Bacilli</taxon>
        <taxon>Bacillales</taxon>
        <taxon>Listeriaceae</taxon>
        <taxon>Listeria</taxon>
    </lineage>
</organism>
<sequence length="98" mass="11121">MTEFVQNGGMYHGGVFLSGRIPAFLETAPKNLLLKPKRIFVGHGVNDAVFSVQEGEKIARYFKELSDDVTLRTFYVMHNVNAAEEDEIIDWLTAEEEK</sequence>
<dbReference type="EMBL" id="AODE01000004">
    <property type="protein sequence ID" value="EUJ32643.1"/>
    <property type="molecule type" value="Genomic_DNA"/>
</dbReference>
<protein>
    <submittedName>
        <fullName evidence="1">Phospholipase/carboxylesterase</fullName>
    </submittedName>
</protein>
<dbReference type="AlphaFoldDB" id="W7CI66"/>
<dbReference type="RefSeq" id="WP_051999160.1">
    <property type="nucleotide sequence ID" value="NZ_AODE01000004.1"/>
</dbReference>
<dbReference type="Proteomes" id="UP000019254">
    <property type="component" value="Unassembled WGS sequence"/>
</dbReference>
<dbReference type="STRING" id="1265820.PCORN_01680"/>